<protein>
    <submittedName>
        <fullName evidence="3">TolB family protein</fullName>
    </submittedName>
</protein>
<accession>A0ABW2HLZ3</accession>
<dbReference type="InterPro" id="IPR011042">
    <property type="entry name" value="6-blade_b-propeller_TolB-like"/>
</dbReference>
<keyword evidence="4" id="KW-1185">Reference proteome</keyword>
<dbReference type="SUPFAM" id="SSF82171">
    <property type="entry name" value="DPP6 N-terminal domain-like"/>
    <property type="match status" value="1"/>
</dbReference>
<organism evidence="3 4">
    <name type="scientific">Paractinoplanes rhizophilus</name>
    <dbReference type="NCBI Taxonomy" id="1416877"/>
    <lineage>
        <taxon>Bacteria</taxon>
        <taxon>Bacillati</taxon>
        <taxon>Actinomycetota</taxon>
        <taxon>Actinomycetes</taxon>
        <taxon>Micromonosporales</taxon>
        <taxon>Micromonosporaceae</taxon>
        <taxon>Paractinoplanes</taxon>
    </lineage>
</organism>
<evidence type="ECO:0000256" key="1">
    <source>
        <dbReference type="SAM" id="MobiDB-lite"/>
    </source>
</evidence>
<reference evidence="4" key="1">
    <citation type="journal article" date="2019" name="Int. J. Syst. Evol. Microbiol.">
        <title>The Global Catalogue of Microorganisms (GCM) 10K type strain sequencing project: providing services to taxonomists for standard genome sequencing and annotation.</title>
        <authorList>
            <consortium name="The Broad Institute Genomics Platform"/>
            <consortium name="The Broad Institute Genome Sequencing Center for Infectious Disease"/>
            <person name="Wu L."/>
            <person name="Ma J."/>
        </authorList>
    </citation>
    <scope>NUCLEOTIDE SEQUENCE [LARGE SCALE GENOMIC DNA]</scope>
    <source>
        <strain evidence="4">XZYJT-10</strain>
    </source>
</reference>
<sequence>MNERLRESLRELADAATPADLYDGAVRRSRRIARREATVGTAAAVAALALLASGLWRLPGREAEEPPVALRSSAPATLAPLPRPTVTVPRHAPAPTHQAVKPPTVPMRHKNRPRAAESTATPASRTLADLPGHVFYEQAGADPDVVRMSPGDGTVDTVLPKAPSPVGVSPDGKKIAYTVGDTLLIESTGGPPEQVASGVSTAGQPPAWSPDGARLLVAAGAPAILQVGSGRLTPLGEQLASGQHFRWSGDGTALVYATSYCSLKVVAGDSDTAVPVIGDRRPVDNPDGLAACKPTSVDATGQRVTVPLQTTGETGADSPDTADAVVDTVTGEVVPLPVAGSVVGASFDPDGNLLVRSRTGTRTTLSLFAPDGTLLVQAKEPPELRKLNLLAYTR</sequence>
<comment type="caution">
    <text evidence="3">The sequence shown here is derived from an EMBL/GenBank/DDBJ whole genome shotgun (WGS) entry which is preliminary data.</text>
</comment>
<gene>
    <name evidence="3" type="ORF">ACFQS1_09450</name>
</gene>
<feature type="region of interest" description="Disordered" evidence="1">
    <location>
        <begin position="66"/>
        <end position="122"/>
    </location>
</feature>
<dbReference type="RefSeq" id="WP_378965868.1">
    <property type="nucleotide sequence ID" value="NZ_JBHTBJ010000005.1"/>
</dbReference>
<name>A0ABW2HLZ3_9ACTN</name>
<keyword evidence="2" id="KW-0812">Transmembrane</keyword>
<evidence type="ECO:0000313" key="3">
    <source>
        <dbReference type="EMBL" id="MFC7274203.1"/>
    </source>
</evidence>
<feature type="transmembrane region" description="Helical" evidence="2">
    <location>
        <begin position="37"/>
        <end position="56"/>
    </location>
</feature>
<keyword evidence="2" id="KW-1133">Transmembrane helix</keyword>
<evidence type="ECO:0000256" key="2">
    <source>
        <dbReference type="SAM" id="Phobius"/>
    </source>
</evidence>
<dbReference type="Proteomes" id="UP001596548">
    <property type="component" value="Unassembled WGS sequence"/>
</dbReference>
<evidence type="ECO:0000313" key="4">
    <source>
        <dbReference type="Proteomes" id="UP001596548"/>
    </source>
</evidence>
<dbReference type="EMBL" id="JBHTBJ010000005">
    <property type="protein sequence ID" value="MFC7274203.1"/>
    <property type="molecule type" value="Genomic_DNA"/>
</dbReference>
<feature type="compositionally biased region" description="Low complexity" evidence="1">
    <location>
        <begin position="70"/>
        <end position="90"/>
    </location>
</feature>
<dbReference type="Gene3D" id="2.120.10.30">
    <property type="entry name" value="TolB, C-terminal domain"/>
    <property type="match status" value="1"/>
</dbReference>
<keyword evidence="2" id="KW-0472">Membrane</keyword>
<proteinExistence type="predicted"/>